<gene>
    <name evidence="2" type="ORF">B9W14_22935</name>
</gene>
<organism evidence="2 3">
    <name type="scientific">Clostridium drakei</name>
    <dbReference type="NCBI Taxonomy" id="332101"/>
    <lineage>
        <taxon>Bacteria</taxon>
        <taxon>Bacillati</taxon>
        <taxon>Bacillota</taxon>
        <taxon>Clostridia</taxon>
        <taxon>Eubacteriales</taxon>
        <taxon>Clostridiaceae</taxon>
        <taxon>Clostridium</taxon>
    </lineage>
</organism>
<feature type="transmembrane region" description="Helical" evidence="1">
    <location>
        <begin position="51"/>
        <end position="70"/>
    </location>
</feature>
<reference evidence="3" key="1">
    <citation type="submission" date="2017-04" db="EMBL/GenBank/DDBJ databases">
        <authorList>
            <person name="Song Y."/>
            <person name="Cho B.-K."/>
        </authorList>
    </citation>
    <scope>NUCLEOTIDE SEQUENCE [LARGE SCALE GENOMIC DNA]</scope>
    <source>
        <strain evidence="3">SL1</strain>
    </source>
</reference>
<dbReference type="AlphaFoldDB" id="A0A2U8DWW6"/>
<protein>
    <submittedName>
        <fullName evidence="2">Uncharacterized protein</fullName>
    </submittedName>
</protein>
<proteinExistence type="predicted"/>
<accession>A0A2U8DWW6</accession>
<keyword evidence="1" id="KW-0812">Transmembrane</keyword>
<dbReference type="KEGG" id="cdrk:B9W14_22935"/>
<keyword evidence="3" id="KW-1185">Reference proteome</keyword>
<evidence type="ECO:0000313" key="2">
    <source>
        <dbReference type="EMBL" id="AWI07208.1"/>
    </source>
</evidence>
<dbReference type="Proteomes" id="UP000244910">
    <property type="component" value="Chromosome"/>
</dbReference>
<keyword evidence="1" id="KW-1133">Transmembrane helix</keyword>
<name>A0A2U8DWW6_9CLOT</name>
<evidence type="ECO:0000313" key="3">
    <source>
        <dbReference type="Proteomes" id="UP000244910"/>
    </source>
</evidence>
<feature type="transmembrane region" description="Helical" evidence="1">
    <location>
        <begin position="77"/>
        <end position="100"/>
    </location>
</feature>
<evidence type="ECO:0000256" key="1">
    <source>
        <dbReference type="SAM" id="Phobius"/>
    </source>
</evidence>
<keyword evidence="1" id="KW-0472">Membrane</keyword>
<dbReference type="RefSeq" id="WP_032075523.1">
    <property type="nucleotide sequence ID" value="NZ_CP020953.1"/>
</dbReference>
<dbReference type="EMBL" id="CP020953">
    <property type="protein sequence ID" value="AWI07208.1"/>
    <property type="molecule type" value="Genomic_DNA"/>
</dbReference>
<feature type="transmembrane region" description="Helical" evidence="1">
    <location>
        <begin position="22"/>
        <end position="45"/>
    </location>
</feature>
<sequence length="124" mass="13828">MKMKIVDENETRLNKKKYKYKLIYYVIGYVISLCVSGVPSLIYLMPIKVDVLVIGAIIGTLWNIHHYSITGNDARSYALLPAVILIIFIAITASISTVLFNCGIITNHDPFAGMFETLSQTNGK</sequence>